<evidence type="ECO:0000313" key="1">
    <source>
        <dbReference type="EMBL" id="GAG20746.1"/>
    </source>
</evidence>
<name>X0X6Y2_9ZZZZ</name>
<gene>
    <name evidence="1" type="ORF">S01H1_47333</name>
</gene>
<feature type="non-terminal residue" evidence="1">
    <location>
        <position position="1"/>
    </location>
</feature>
<accession>X0X6Y2</accession>
<comment type="caution">
    <text evidence="1">The sequence shown here is derived from an EMBL/GenBank/DDBJ whole genome shotgun (WGS) entry which is preliminary data.</text>
</comment>
<reference evidence="1" key="1">
    <citation type="journal article" date="2014" name="Front. Microbiol.">
        <title>High frequency of phylogenetically diverse reductive dehalogenase-homologous genes in deep subseafloor sedimentary metagenomes.</title>
        <authorList>
            <person name="Kawai M."/>
            <person name="Futagami T."/>
            <person name="Toyoda A."/>
            <person name="Takaki Y."/>
            <person name="Nishi S."/>
            <person name="Hori S."/>
            <person name="Arai W."/>
            <person name="Tsubouchi T."/>
            <person name="Morono Y."/>
            <person name="Uchiyama I."/>
            <person name="Ito T."/>
            <person name="Fujiyama A."/>
            <person name="Inagaki F."/>
            <person name="Takami H."/>
        </authorList>
    </citation>
    <scope>NUCLEOTIDE SEQUENCE</scope>
    <source>
        <strain evidence="1">Expedition CK06-06</strain>
    </source>
</reference>
<organism evidence="1">
    <name type="scientific">marine sediment metagenome</name>
    <dbReference type="NCBI Taxonomy" id="412755"/>
    <lineage>
        <taxon>unclassified sequences</taxon>
        <taxon>metagenomes</taxon>
        <taxon>ecological metagenomes</taxon>
    </lineage>
</organism>
<dbReference type="AlphaFoldDB" id="X0X6Y2"/>
<protein>
    <submittedName>
        <fullName evidence="1">Uncharacterized protein</fullName>
    </submittedName>
</protein>
<dbReference type="EMBL" id="BARS01030347">
    <property type="protein sequence ID" value="GAG20746.1"/>
    <property type="molecule type" value="Genomic_DNA"/>
</dbReference>
<proteinExistence type="predicted"/>
<sequence>EKADKYAFLDPFVAEFVYADRKITFAGDASDQELARGVTESVKELAEEFGVLAEVRNECVFWTQKHQRELGRIGFSF</sequence>